<dbReference type="EMBL" id="CADCTG010000086">
    <property type="protein sequence ID" value="CAA9224254.1"/>
    <property type="molecule type" value="Genomic_DNA"/>
</dbReference>
<accession>A0A6J4HKZ8</accession>
<evidence type="ECO:0000256" key="1">
    <source>
        <dbReference type="SAM" id="MobiDB-lite"/>
    </source>
</evidence>
<protein>
    <submittedName>
        <fullName evidence="2">Uncharacterized protein</fullName>
    </submittedName>
</protein>
<feature type="non-terminal residue" evidence="2">
    <location>
        <position position="1"/>
    </location>
</feature>
<sequence>ATTRARSRLDPRRPVLRRRADRRRPSGGGPSGKPRGHLPAKPDPPAPPGAGRAPARRWRRPCARGARAARRRRHGALRRAAEPTARPGGRLGRRGTPDARAPGRIRVPQPPTVPGGGEAARRRGFPLPAI</sequence>
<gene>
    <name evidence="2" type="ORF">AVDCRST_MAG08-765</name>
</gene>
<proteinExistence type="predicted"/>
<name>A0A6J4HKZ8_9PROT</name>
<dbReference type="AlphaFoldDB" id="A0A6J4HKZ8"/>
<feature type="region of interest" description="Disordered" evidence="1">
    <location>
        <begin position="1"/>
        <end position="130"/>
    </location>
</feature>
<organism evidence="2">
    <name type="scientific">uncultured Acetobacteraceae bacterium</name>
    <dbReference type="NCBI Taxonomy" id="169975"/>
    <lineage>
        <taxon>Bacteria</taxon>
        <taxon>Pseudomonadati</taxon>
        <taxon>Pseudomonadota</taxon>
        <taxon>Alphaproteobacteria</taxon>
        <taxon>Acetobacterales</taxon>
        <taxon>Acetobacteraceae</taxon>
        <taxon>environmental samples</taxon>
    </lineage>
</organism>
<feature type="compositionally biased region" description="Basic residues" evidence="1">
    <location>
        <begin position="54"/>
        <end position="77"/>
    </location>
</feature>
<reference evidence="2" key="1">
    <citation type="submission" date="2020-02" db="EMBL/GenBank/DDBJ databases">
        <authorList>
            <person name="Meier V. D."/>
        </authorList>
    </citation>
    <scope>NUCLEOTIDE SEQUENCE</scope>
    <source>
        <strain evidence="2">AVDCRST_MAG08</strain>
    </source>
</reference>
<evidence type="ECO:0000313" key="2">
    <source>
        <dbReference type="EMBL" id="CAA9224254.1"/>
    </source>
</evidence>
<feature type="non-terminal residue" evidence="2">
    <location>
        <position position="130"/>
    </location>
</feature>